<dbReference type="InterPro" id="IPR006860">
    <property type="entry name" value="FecR"/>
</dbReference>
<dbReference type="InterPro" id="IPR012373">
    <property type="entry name" value="Ferrdict_sens_TM"/>
</dbReference>
<keyword evidence="1" id="KW-0472">Membrane</keyword>
<dbReference type="Gene3D" id="2.60.120.1440">
    <property type="match status" value="1"/>
</dbReference>
<proteinExistence type="predicted"/>
<comment type="caution">
    <text evidence="3">The sequence shown here is derived from an EMBL/GenBank/DDBJ whole genome shotgun (WGS) entry which is preliminary data.</text>
</comment>
<dbReference type="EMBL" id="JACHLN010000005">
    <property type="protein sequence ID" value="MBB4841446.1"/>
    <property type="molecule type" value="Genomic_DNA"/>
</dbReference>
<dbReference type="AlphaFoldDB" id="A0A7W7K6H7"/>
<feature type="domain" description="FecR protein" evidence="2">
    <location>
        <begin position="100"/>
        <end position="192"/>
    </location>
</feature>
<keyword evidence="1" id="KW-1133">Transmembrane helix</keyword>
<dbReference type="GO" id="GO:0016989">
    <property type="term" value="F:sigma factor antagonist activity"/>
    <property type="evidence" value="ECO:0007669"/>
    <property type="project" value="TreeGrafter"/>
</dbReference>
<accession>A0A7W7K6H7</accession>
<dbReference type="RefSeq" id="WP_184171225.1">
    <property type="nucleotide sequence ID" value="NZ_JACHLN010000005.1"/>
</dbReference>
<gene>
    <name evidence="3" type="ORF">HNP52_004548</name>
</gene>
<evidence type="ECO:0000256" key="1">
    <source>
        <dbReference type="SAM" id="Phobius"/>
    </source>
</evidence>
<dbReference type="PANTHER" id="PTHR30273">
    <property type="entry name" value="PERIPLASMIC SIGNAL SENSOR AND SIGMA FACTOR ACTIVATOR FECR-RELATED"/>
    <property type="match status" value="1"/>
</dbReference>
<dbReference type="PIRSF" id="PIRSF018266">
    <property type="entry name" value="FecR"/>
    <property type="match status" value="1"/>
</dbReference>
<reference evidence="3 4" key="1">
    <citation type="submission" date="2020-08" db="EMBL/GenBank/DDBJ databases">
        <title>Functional genomics of gut bacteria from endangered species of beetles.</title>
        <authorList>
            <person name="Carlos-Shanley C."/>
        </authorList>
    </citation>
    <scope>NUCLEOTIDE SEQUENCE [LARGE SCALE GENOMIC DNA]</scope>
    <source>
        <strain evidence="3 4">S00224</strain>
    </source>
</reference>
<feature type="transmembrane region" description="Helical" evidence="1">
    <location>
        <begin position="67"/>
        <end position="89"/>
    </location>
</feature>
<evidence type="ECO:0000313" key="3">
    <source>
        <dbReference type="EMBL" id="MBB4841446.1"/>
    </source>
</evidence>
<organism evidence="3 4">
    <name type="scientific">Sphingomonas kyeonggiensis</name>
    <dbReference type="NCBI Taxonomy" id="1268553"/>
    <lineage>
        <taxon>Bacteria</taxon>
        <taxon>Pseudomonadati</taxon>
        <taxon>Pseudomonadota</taxon>
        <taxon>Alphaproteobacteria</taxon>
        <taxon>Sphingomonadales</taxon>
        <taxon>Sphingomonadaceae</taxon>
        <taxon>Sphingomonas</taxon>
    </lineage>
</organism>
<protein>
    <submittedName>
        <fullName evidence="3">Transmembrane sensor</fullName>
    </submittedName>
</protein>
<keyword evidence="4" id="KW-1185">Reference proteome</keyword>
<sequence length="317" mass="33578">MSRRAALKDAARWAMREDDAVLREAPPAAAPDIQAMLDDPALADAMGQVPRLSDGDILAMRANRRRALGAGGALALVAAIGVGGWQAGWYRPAAPLPLHYETARGQQLDIELADGSKLHLNGETSLDVTLGDKARSVAMQRGEAYFDIAHRPDQPFTVLADGSATRVLGTAFDIDIASGGGVRIAVYRGKVRFGGAGAGKDGAVIVEAGWRTRFADGKARAPTRFDATQQDWRQGWLDVDNMKLGELVDALNRRGGPLIAPPPGALASVAVAGRFRVDNPHQLLDAMGAAYGFDVVRKGEELHLVPTAGSDTKTSDQ</sequence>
<dbReference type="Pfam" id="PF04773">
    <property type="entry name" value="FecR"/>
    <property type="match status" value="1"/>
</dbReference>
<dbReference type="PANTHER" id="PTHR30273:SF2">
    <property type="entry name" value="PROTEIN FECR"/>
    <property type="match status" value="1"/>
</dbReference>
<evidence type="ECO:0000313" key="4">
    <source>
        <dbReference type="Proteomes" id="UP000575241"/>
    </source>
</evidence>
<name>A0A7W7K6H7_9SPHN</name>
<keyword evidence="1 3" id="KW-0812">Transmembrane</keyword>
<dbReference type="Proteomes" id="UP000575241">
    <property type="component" value="Unassembled WGS sequence"/>
</dbReference>
<evidence type="ECO:0000259" key="2">
    <source>
        <dbReference type="Pfam" id="PF04773"/>
    </source>
</evidence>